<proteinExistence type="predicted"/>
<dbReference type="PATRIC" id="fig|1158610.3.peg.599"/>
<dbReference type="eggNOG" id="ENOG5033E1E">
    <property type="taxonomic scope" value="Bacteria"/>
</dbReference>
<dbReference type="RefSeq" id="WP_010767296.1">
    <property type="nucleotide sequence ID" value="NZ_ASWE01000004.1"/>
</dbReference>
<dbReference type="AlphaFoldDB" id="R3X0S1"/>
<evidence type="ECO:0008006" key="4">
    <source>
        <dbReference type="Google" id="ProtNLM"/>
    </source>
</evidence>
<dbReference type="OrthoDB" id="2144046at2"/>
<evidence type="ECO:0000313" key="2">
    <source>
        <dbReference type="EMBL" id="EOL47620.1"/>
    </source>
</evidence>
<comment type="caution">
    <text evidence="2">The sequence shown here is derived from an EMBL/GenBank/DDBJ whole genome shotgun (WGS) entry which is preliminary data.</text>
</comment>
<reference evidence="2 3" key="1">
    <citation type="submission" date="2013-02" db="EMBL/GenBank/DDBJ databases">
        <title>The Genome Sequence of Enterococcus phoeniculicola BAA-412.</title>
        <authorList>
            <consortium name="The Broad Institute Genome Sequencing Platform"/>
            <consortium name="The Broad Institute Genome Sequencing Center for Infectious Disease"/>
            <person name="Earl A.M."/>
            <person name="Gilmore M.S."/>
            <person name="Lebreton F."/>
            <person name="Walker B."/>
            <person name="Young S.K."/>
            <person name="Zeng Q."/>
            <person name="Gargeya S."/>
            <person name="Fitzgerald M."/>
            <person name="Haas B."/>
            <person name="Abouelleil A."/>
            <person name="Alvarado L."/>
            <person name="Arachchi H.M."/>
            <person name="Berlin A.M."/>
            <person name="Chapman S.B."/>
            <person name="Dewar J."/>
            <person name="Goldberg J."/>
            <person name="Griggs A."/>
            <person name="Gujja S."/>
            <person name="Hansen M."/>
            <person name="Howarth C."/>
            <person name="Imamovic A."/>
            <person name="Larimer J."/>
            <person name="McCowan C."/>
            <person name="Murphy C."/>
            <person name="Neiman D."/>
            <person name="Pearson M."/>
            <person name="Priest M."/>
            <person name="Roberts A."/>
            <person name="Saif S."/>
            <person name="Shea T."/>
            <person name="Sisk P."/>
            <person name="Sykes S."/>
            <person name="Wortman J."/>
            <person name="Nusbaum C."/>
            <person name="Birren B."/>
        </authorList>
    </citation>
    <scope>NUCLEOTIDE SEQUENCE [LARGE SCALE GENOMIC DNA]</scope>
    <source>
        <strain evidence="2 3">ATCC BAA-412</strain>
    </source>
</reference>
<keyword evidence="1" id="KW-0732">Signal</keyword>
<evidence type="ECO:0000313" key="3">
    <source>
        <dbReference type="Proteomes" id="UP000013785"/>
    </source>
</evidence>
<evidence type="ECO:0000256" key="1">
    <source>
        <dbReference type="SAM" id="SignalP"/>
    </source>
</evidence>
<name>R3X0S1_9ENTE</name>
<dbReference type="EMBL" id="AJAT01000008">
    <property type="protein sequence ID" value="EOL47620.1"/>
    <property type="molecule type" value="Genomic_DNA"/>
</dbReference>
<sequence>MKKFVSGLLVGSLATVAAVAGAVATIKKTVIDPIDEKESMIEENRKKAMRKRVSR</sequence>
<dbReference type="STRING" id="154621.RV11_GL000424"/>
<dbReference type="HOGENOM" id="CLU_199135_1_1_9"/>
<organism evidence="2 3">
    <name type="scientific">Enterococcus phoeniculicola ATCC BAA-412</name>
    <dbReference type="NCBI Taxonomy" id="1158610"/>
    <lineage>
        <taxon>Bacteria</taxon>
        <taxon>Bacillati</taxon>
        <taxon>Bacillota</taxon>
        <taxon>Bacilli</taxon>
        <taxon>Lactobacillales</taxon>
        <taxon>Enterococcaceae</taxon>
        <taxon>Enterococcus</taxon>
    </lineage>
</organism>
<keyword evidence="3" id="KW-1185">Reference proteome</keyword>
<dbReference type="Proteomes" id="UP000013785">
    <property type="component" value="Unassembled WGS sequence"/>
</dbReference>
<protein>
    <recommendedName>
        <fullName evidence="4">DUF3042 domain-containing protein</fullName>
    </recommendedName>
</protein>
<feature type="signal peptide" evidence="1">
    <location>
        <begin position="1"/>
        <end position="20"/>
    </location>
</feature>
<feature type="chain" id="PRO_5039623645" description="DUF3042 domain-containing protein" evidence="1">
    <location>
        <begin position="21"/>
        <end position="55"/>
    </location>
</feature>
<gene>
    <name evidence="2" type="ORF">UC3_00623</name>
</gene>
<dbReference type="Pfam" id="PF11240">
    <property type="entry name" value="DUF3042"/>
    <property type="match status" value="1"/>
</dbReference>
<accession>R3X0S1</accession>
<dbReference type="InterPro" id="IPR021402">
    <property type="entry name" value="DUF3042"/>
</dbReference>